<protein>
    <recommendedName>
        <fullName evidence="3">Cilium assembly protein DZIP1 N-terminal domain-containing protein</fullName>
    </recommendedName>
</protein>
<feature type="compositionally biased region" description="Basic and acidic residues" evidence="2">
    <location>
        <begin position="503"/>
        <end position="517"/>
    </location>
</feature>
<reference evidence="4" key="1">
    <citation type="submission" date="2023-07" db="EMBL/GenBank/DDBJ databases">
        <authorList>
            <consortium name="AG Swart"/>
            <person name="Singh M."/>
            <person name="Singh A."/>
            <person name="Seah K."/>
            <person name="Emmerich C."/>
        </authorList>
    </citation>
    <scope>NUCLEOTIDE SEQUENCE</scope>
    <source>
        <strain evidence="4">DP1</strain>
    </source>
</reference>
<dbReference type="Proteomes" id="UP001295684">
    <property type="component" value="Unassembled WGS sequence"/>
</dbReference>
<dbReference type="AlphaFoldDB" id="A0AAD1X8A2"/>
<feature type="domain" description="Cilium assembly protein DZIP1 N-terminal" evidence="3">
    <location>
        <begin position="71"/>
        <end position="183"/>
    </location>
</feature>
<feature type="compositionally biased region" description="Acidic residues" evidence="2">
    <location>
        <begin position="597"/>
        <end position="606"/>
    </location>
</feature>
<dbReference type="Pfam" id="PF13815">
    <property type="entry name" value="Dzip-like_N"/>
    <property type="match status" value="1"/>
</dbReference>
<feature type="region of interest" description="Disordered" evidence="2">
    <location>
        <begin position="586"/>
        <end position="615"/>
    </location>
</feature>
<evidence type="ECO:0000313" key="5">
    <source>
        <dbReference type="Proteomes" id="UP001295684"/>
    </source>
</evidence>
<feature type="compositionally biased region" description="Acidic residues" evidence="2">
    <location>
        <begin position="478"/>
        <end position="490"/>
    </location>
</feature>
<keyword evidence="1" id="KW-0175">Coiled coil</keyword>
<proteinExistence type="predicted"/>
<feature type="compositionally biased region" description="Basic and acidic residues" evidence="2">
    <location>
        <begin position="364"/>
        <end position="426"/>
    </location>
</feature>
<comment type="caution">
    <text evidence="4">The sequence shown here is derived from an EMBL/GenBank/DDBJ whole genome shotgun (WGS) entry which is preliminary data.</text>
</comment>
<feature type="coiled-coil region" evidence="1">
    <location>
        <begin position="161"/>
        <end position="190"/>
    </location>
</feature>
<feature type="region of interest" description="Disordered" evidence="2">
    <location>
        <begin position="364"/>
        <end position="532"/>
    </location>
</feature>
<name>A0AAD1X8A2_EUPCR</name>
<feature type="compositionally biased region" description="Polar residues" evidence="2">
    <location>
        <begin position="431"/>
        <end position="441"/>
    </location>
</feature>
<evidence type="ECO:0000256" key="1">
    <source>
        <dbReference type="SAM" id="Coils"/>
    </source>
</evidence>
<keyword evidence="5" id="KW-1185">Reference proteome</keyword>
<sequence>MSDDYSDDFSRGSELFEKTNKGEIIIDEIQDLDGDRNLQQKLNRSEHNTHRLKQPIDYSNSNNVFIAENPFVFKEPDRYTHWKTVDKVDVRDIIRGDIQQLNTVMNELAFSNFNDPAFVKPTKEGQSALQTLQFSLQYMMFTQSEMVNRINSLHQYCQNGKEQLQQLKKIEKAQKERITKQKKIDRKLNEQALHYEFLIKRFRPDLDPEKLEELQTDISMLQSSQHTRPVPEMAQKSMKETKEKLAKSQKKEAKPKKPKTAEVGVDSQQDFMRDIEDKLYRKQVEVEKLNSELRRIKMSDEGLDEYQAQRVRALTKVMQEVIKDDYDPDRDSVARLLGIDRLLQQDSSRREADNTKRIQDDLQKQLDRERRESRIREQESETRAYEKAKREFEFETRKLEMERKQKEIEENRKKDREWQQKIDQEKRAKKNTLSVGNNLATMSIEPAVAQKQPEKPQPKVANNISPIRKPAVTKKDDDTDDIDEDIDEAYSDSFLQESDTDKEEAKEHPTKLPDSKPSKPSGTNFLNKFGGNIEDIDESGTIDFNLTETGSMADSLIMPLGGKSVKGHISESAKDRAAKIERLTKGKDPFSNYVPEQPEEDEDEISEDQHSSFNF</sequence>
<gene>
    <name evidence="4" type="ORF">ECRASSUSDP1_LOCUS3755</name>
</gene>
<organism evidence="4 5">
    <name type="scientific">Euplotes crassus</name>
    <dbReference type="NCBI Taxonomy" id="5936"/>
    <lineage>
        <taxon>Eukaryota</taxon>
        <taxon>Sar</taxon>
        <taxon>Alveolata</taxon>
        <taxon>Ciliophora</taxon>
        <taxon>Intramacronucleata</taxon>
        <taxon>Spirotrichea</taxon>
        <taxon>Hypotrichia</taxon>
        <taxon>Euplotida</taxon>
        <taxon>Euplotidae</taxon>
        <taxon>Moneuplotes</taxon>
    </lineage>
</organism>
<accession>A0AAD1X8A2</accession>
<evidence type="ECO:0000256" key="2">
    <source>
        <dbReference type="SAM" id="MobiDB-lite"/>
    </source>
</evidence>
<feature type="region of interest" description="Disordered" evidence="2">
    <location>
        <begin position="223"/>
        <end position="265"/>
    </location>
</feature>
<feature type="compositionally biased region" description="Basic and acidic residues" evidence="2">
    <location>
        <begin position="237"/>
        <end position="252"/>
    </location>
</feature>
<dbReference type="EMBL" id="CAMPGE010003594">
    <property type="protein sequence ID" value="CAI2362432.1"/>
    <property type="molecule type" value="Genomic_DNA"/>
</dbReference>
<evidence type="ECO:0000313" key="4">
    <source>
        <dbReference type="EMBL" id="CAI2362432.1"/>
    </source>
</evidence>
<dbReference type="InterPro" id="IPR032714">
    <property type="entry name" value="DZIP1_N"/>
</dbReference>
<evidence type="ECO:0000259" key="3">
    <source>
        <dbReference type="Pfam" id="PF13815"/>
    </source>
</evidence>